<dbReference type="Proteomes" id="UP000634136">
    <property type="component" value="Unassembled WGS sequence"/>
</dbReference>
<evidence type="ECO:0000256" key="3">
    <source>
        <dbReference type="ARBA" id="ARBA00022737"/>
    </source>
</evidence>
<dbReference type="InterPro" id="IPR036322">
    <property type="entry name" value="WD40_repeat_dom_sf"/>
</dbReference>
<evidence type="ECO:0000313" key="8">
    <source>
        <dbReference type="EMBL" id="KAF7843320.1"/>
    </source>
</evidence>
<protein>
    <recommendedName>
        <fullName evidence="6">Beta'-coat protein</fullName>
    </recommendedName>
</protein>
<evidence type="ECO:0000256" key="1">
    <source>
        <dbReference type="ARBA" id="ARBA00004156"/>
    </source>
</evidence>
<feature type="repeat" description="WD" evidence="7">
    <location>
        <begin position="109"/>
        <end position="141"/>
    </location>
</feature>
<dbReference type="SMART" id="SM00320">
    <property type="entry name" value="WD40"/>
    <property type="match status" value="6"/>
</dbReference>
<dbReference type="CDD" id="cd00200">
    <property type="entry name" value="WD40"/>
    <property type="match status" value="1"/>
</dbReference>
<evidence type="ECO:0000256" key="6">
    <source>
        <dbReference type="ARBA" id="ARBA00032920"/>
    </source>
</evidence>
<gene>
    <name evidence="8" type="ORF">G2W53_000225</name>
</gene>
<evidence type="ECO:0000256" key="4">
    <source>
        <dbReference type="ARBA" id="ARBA00023329"/>
    </source>
</evidence>
<dbReference type="InterPro" id="IPR050844">
    <property type="entry name" value="Coatomer_complex_subunit"/>
</dbReference>
<dbReference type="OrthoDB" id="2150324at2759"/>
<dbReference type="Gene3D" id="2.130.10.10">
    <property type="entry name" value="YVTN repeat-like/Quinoprotein amine dehydrogenase"/>
    <property type="match status" value="1"/>
</dbReference>
<organism evidence="8 9">
    <name type="scientific">Senna tora</name>
    <dbReference type="NCBI Taxonomy" id="362788"/>
    <lineage>
        <taxon>Eukaryota</taxon>
        <taxon>Viridiplantae</taxon>
        <taxon>Streptophyta</taxon>
        <taxon>Embryophyta</taxon>
        <taxon>Tracheophyta</taxon>
        <taxon>Spermatophyta</taxon>
        <taxon>Magnoliopsida</taxon>
        <taxon>eudicotyledons</taxon>
        <taxon>Gunneridae</taxon>
        <taxon>Pentapetalae</taxon>
        <taxon>rosids</taxon>
        <taxon>fabids</taxon>
        <taxon>Fabales</taxon>
        <taxon>Fabaceae</taxon>
        <taxon>Caesalpinioideae</taxon>
        <taxon>Cassia clade</taxon>
        <taxon>Senna</taxon>
    </lineage>
</organism>
<dbReference type="InterPro" id="IPR015943">
    <property type="entry name" value="WD40/YVTN_repeat-like_dom_sf"/>
</dbReference>
<dbReference type="GO" id="GO:0006890">
    <property type="term" value="P:retrograde vesicle-mediated transport, Golgi to endoplasmic reticulum"/>
    <property type="evidence" value="ECO:0007669"/>
    <property type="project" value="TreeGrafter"/>
</dbReference>
<dbReference type="InterPro" id="IPR001680">
    <property type="entry name" value="WD40_rpt"/>
</dbReference>
<evidence type="ECO:0000256" key="5">
    <source>
        <dbReference type="ARBA" id="ARBA00025536"/>
    </source>
</evidence>
<feature type="repeat" description="WD" evidence="7">
    <location>
        <begin position="25"/>
        <end position="66"/>
    </location>
</feature>
<dbReference type="EMBL" id="JAAIUW010000001">
    <property type="protein sequence ID" value="KAF7843320.1"/>
    <property type="molecule type" value="Genomic_DNA"/>
</dbReference>
<feature type="repeat" description="WD" evidence="7">
    <location>
        <begin position="195"/>
        <end position="238"/>
    </location>
</feature>
<feature type="repeat" description="WD" evidence="7">
    <location>
        <begin position="239"/>
        <end position="280"/>
    </location>
</feature>
<dbReference type="GO" id="GO:0030126">
    <property type="term" value="C:COPI vesicle coat"/>
    <property type="evidence" value="ECO:0007669"/>
    <property type="project" value="TreeGrafter"/>
</dbReference>
<name>A0A834XF39_9FABA</name>
<evidence type="ECO:0000256" key="7">
    <source>
        <dbReference type="PROSITE-ProRule" id="PRU00221"/>
    </source>
</evidence>
<dbReference type="GO" id="GO:0006886">
    <property type="term" value="P:intracellular protein transport"/>
    <property type="evidence" value="ECO:0007669"/>
    <property type="project" value="TreeGrafter"/>
</dbReference>
<dbReference type="PANTHER" id="PTHR19876:SF75">
    <property type="entry name" value="COATOMER SUBUNIT BETA'-3"/>
    <property type="match status" value="1"/>
</dbReference>
<dbReference type="AlphaFoldDB" id="A0A834XF39"/>
<keyword evidence="3" id="KW-0677">Repeat</keyword>
<dbReference type="SUPFAM" id="SSF50978">
    <property type="entry name" value="WD40 repeat-like"/>
    <property type="match status" value="1"/>
</dbReference>
<sequence>MSIEDSGLAYNDIEQTPSLQIEHEFVQNSERVKSVDLHPSEPWILVGLYSGTICIWNYETKTEEKSFKVSESPVRSAKFITRENWVVTATDDKFIRVYNYEKMEKVVEFEAHKDYIRSLAVHPSLPYVVSASDDHVLKVWDWRKGWACVETFEGHTHYVMQVALNPKDTSTFASASLDGTLKIWDLNSSTPNFTLEGHLKGVNCVDYFTINEKQYLLSGSDDYTAKVWDYDTKNCVKTLEGHGNNVTAVCVHPELPIIITASEDSTVKIWDAITYRLKTTLNYGLERVWSIGYKKGSYQLAFGCDRGFIMVKINCSSLNLQDAKQD</sequence>
<reference evidence="8" key="1">
    <citation type="submission" date="2020-09" db="EMBL/GenBank/DDBJ databases">
        <title>Genome-Enabled Discovery of Anthraquinone Biosynthesis in Senna tora.</title>
        <authorList>
            <person name="Kang S.-H."/>
            <person name="Pandey R.P."/>
            <person name="Lee C.-M."/>
            <person name="Sim J.-S."/>
            <person name="Jeong J.-T."/>
            <person name="Choi B.-S."/>
            <person name="Jung M."/>
            <person name="Ginzburg D."/>
            <person name="Zhao K."/>
            <person name="Won S.Y."/>
            <person name="Oh T.-J."/>
            <person name="Yu Y."/>
            <person name="Kim N.-H."/>
            <person name="Lee O.R."/>
            <person name="Lee T.-H."/>
            <person name="Bashyal P."/>
            <person name="Kim T.-S."/>
            <person name="Lee W.-H."/>
            <person name="Kawkins C."/>
            <person name="Kim C.-K."/>
            <person name="Kim J.S."/>
            <person name="Ahn B.O."/>
            <person name="Rhee S.Y."/>
            <person name="Sohng J.K."/>
        </authorList>
    </citation>
    <scope>NUCLEOTIDE SEQUENCE</scope>
    <source>
        <tissue evidence="8">Leaf</tissue>
    </source>
</reference>
<feature type="repeat" description="WD" evidence="7">
    <location>
        <begin position="152"/>
        <end position="194"/>
    </location>
</feature>
<dbReference type="FunFam" id="2.130.10.10:FF:000016">
    <property type="entry name" value="Coatomer alpha subunit, putative"/>
    <property type="match status" value="1"/>
</dbReference>
<dbReference type="GO" id="GO:0006891">
    <property type="term" value="P:intra-Golgi vesicle-mediated transport"/>
    <property type="evidence" value="ECO:0007669"/>
    <property type="project" value="TreeGrafter"/>
</dbReference>
<proteinExistence type="predicted"/>
<dbReference type="PANTHER" id="PTHR19876">
    <property type="entry name" value="COATOMER"/>
    <property type="match status" value="1"/>
</dbReference>
<comment type="subcellular location">
    <subcellularLocation>
        <location evidence="1">Cytoplasmic vesicle membrane</location>
    </subcellularLocation>
</comment>
<dbReference type="GO" id="GO:0006888">
    <property type="term" value="P:endoplasmic reticulum to Golgi vesicle-mediated transport"/>
    <property type="evidence" value="ECO:0007669"/>
    <property type="project" value="TreeGrafter"/>
</dbReference>
<comment type="function">
    <text evidence="5">The coatomer is a cytosolic protein complex that binds to dilysine motifs and reversibly associates with Golgi non-clathrin-coated vesicles, which further mediate biosynthetic protein transport from the ER, via the Golgi up to the trans Golgi network. Coatomer complex is required for budding from Golgi membranes, and is essential for the retrograde Golgi-to-ER transport of dilysine-tagged proteins.</text>
</comment>
<keyword evidence="2 7" id="KW-0853">WD repeat</keyword>
<keyword evidence="4" id="KW-0968">Cytoplasmic vesicle</keyword>
<comment type="caution">
    <text evidence="8">The sequence shown here is derived from an EMBL/GenBank/DDBJ whole genome shotgun (WGS) entry which is preliminary data.</text>
</comment>
<dbReference type="Pfam" id="PF00400">
    <property type="entry name" value="WD40"/>
    <property type="match status" value="6"/>
</dbReference>
<evidence type="ECO:0000256" key="2">
    <source>
        <dbReference type="ARBA" id="ARBA00022574"/>
    </source>
</evidence>
<dbReference type="InterPro" id="IPR020472">
    <property type="entry name" value="WD40_PAC1"/>
</dbReference>
<evidence type="ECO:0000313" key="9">
    <source>
        <dbReference type="Proteomes" id="UP000634136"/>
    </source>
</evidence>
<dbReference type="PRINTS" id="PR00320">
    <property type="entry name" value="GPROTEINBRPT"/>
</dbReference>
<dbReference type="PROSITE" id="PS50082">
    <property type="entry name" value="WD_REPEATS_2"/>
    <property type="match status" value="5"/>
</dbReference>
<accession>A0A834XF39</accession>
<keyword evidence="9" id="KW-1185">Reference proteome</keyword>
<dbReference type="PROSITE" id="PS50294">
    <property type="entry name" value="WD_REPEATS_REGION"/>
    <property type="match status" value="4"/>
</dbReference>